<evidence type="ECO:0000256" key="3">
    <source>
        <dbReference type="SAM" id="MobiDB-lite"/>
    </source>
</evidence>
<name>A0A5C2RPA2_9APHY</name>
<dbReference type="Pfam" id="PF01031">
    <property type="entry name" value="Dynamin_M"/>
    <property type="match status" value="1"/>
</dbReference>
<dbReference type="Proteomes" id="UP000313359">
    <property type="component" value="Unassembled WGS sequence"/>
</dbReference>
<dbReference type="PANTHER" id="PTHR11566:SF21">
    <property type="entry name" value="DYNAMIN RELATED PROTEIN 1, ISOFORM A"/>
    <property type="match status" value="1"/>
</dbReference>
<reference evidence="6" key="1">
    <citation type="journal article" date="2018" name="Genome Biol. Evol.">
        <title>Genomics and development of Lentinus tigrinus, a white-rot wood-decaying mushroom with dimorphic fruiting bodies.</title>
        <authorList>
            <person name="Wu B."/>
            <person name="Xu Z."/>
            <person name="Knudson A."/>
            <person name="Carlson A."/>
            <person name="Chen N."/>
            <person name="Kovaka S."/>
            <person name="LaButti K."/>
            <person name="Lipzen A."/>
            <person name="Pennachio C."/>
            <person name="Riley R."/>
            <person name="Schakwitz W."/>
            <person name="Umezawa K."/>
            <person name="Ohm R.A."/>
            <person name="Grigoriev I.V."/>
            <person name="Nagy L.G."/>
            <person name="Gibbons J."/>
            <person name="Hibbett D."/>
        </authorList>
    </citation>
    <scope>NUCLEOTIDE SEQUENCE [LARGE SCALE GENOMIC DNA]</scope>
    <source>
        <strain evidence="6">ALCF2SS1-6</strain>
    </source>
</reference>
<dbReference type="PROSITE" id="PS51388">
    <property type="entry name" value="GED"/>
    <property type="match status" value="1"/>
</dbReference>
<dbReference type="PANTHER" id="PTHR11566">
    <property type="entry name" value="DYNAMIN"/>
    <property type="match status" value="1"/>
</dbReference>
<evidence type="ECO:0000256" key="2">
    <source>
        <dbReference type="ARBA" id="ARBA00023134"/>
    </source>
</evidence>
<dbReference type="GO" id="GO:0000266">
    <property type="term" value="P:mitochondrial fission"/>
    <property type="evidence" value="ECO:0007669"/>
    <property type="project" value="TreeGrafter"/>
</dbReference>
<dbReference type="InterPro" id="IPR027417">
    <property type="entry name" value="P-loop_NTPase"/>
</dbReference>
<dbReference type="CDD" id="cd08771">
    <property type="entry name" value="DLP_1"/>
    <property type="match status" value="1"/>
</dbReference>
<evidence type="ECO:0000259" key="5">
    <source>
        <dbReference type="PROSITE" id="PS51718"/>
    </source>
</evidence>
<gene>
    <name evidence="6" type="ORF">L227DRAFT_537192</name>
</gene>
<dbReference type="InterPro" id="IPR045063">
    <property type="entry name" value="Dynamin_N"/>
</dbReference>
<feature type="region of interest" description="Disordered" evidence="3">
    <location>
        <begin position="465"/>
        <end position="487"/>
    </location>
</feature>
<dbReference type="Pfam" id="PF00350">
    <property type="entry name" value="Dynamin_N"/>
    <property type="match status" value="1"/>
</dbReference>
<dbReference type="InterPro" id="IPR022812">
    <property type="entry name" value="Dynamin"/>
</dbReference>
<dbReference type="GO" id="GO:0006897">
    <property type="term" value="P:endocytosis"/>
    <property type="evidence" value="ECO:0007669"/>
    <property type="project" value="TreeGrafter"/>
</dbReference>
<dbReference type="GO" id="GO:0016020">
    <property type="term" value="C:membrane"/>
    <property type="evidence" value="ECO:0007669"/>
    <property type="project" value="TreeGrafter"/>
</dbReference>
<evidence type="ECO:0000259" key="4">
    <source>
        <dbReference type="PROSITE" id="PS51388"/>
    </source>
</evidence>
<dbReference type="STRING" id="1328759.A0A5C2RPA2"/>
<evidence type="ECO:0000313" key="6">
    <source>
        <dbReference type="EMBL" id="RPD52277.1"/>
    </source>
</evidence>
<dbReference type="Gene3D" id="1.20.120.1240">
    <property type="entry name" value="Dynamin, middle domain"/>
    <property type="match status" value="1"/>
</dbReference>
<dbReference type="EMBL" id="ML122379">
    <property type="protein sequence ID" value="RPD52277.1"/>
    <property type="molecule type" value="Genomic_DNA"/>
</dbReference>
<dbReference type="InterPro" id="IPR001401">
    <property type="entry name" value="Dynamin_GTPase"/>
</dbReference>
<dbReference type="AlphaFoldDB" id="A0A5C2RPA2"/>
<evidence type="ECO:0000313" key="7">
    <source>
        <dbReference type="Proteomes" id="UP000313359"/>
    </source>
</evidence>
<keyword evidence="7" id="KW-1185">Reference proteome</keyword>
<dbReference type="OrthoDB" id="5061070at2759"/>
<dbReference type="SMART" id="SM00302">
    <property type="entry name" value="GED"/>
    <property type="match status" value="1"/>
</dbReference>
<dbReference type="PRINTS" id="PR00195">
    <property type="entry name" value="DYNAMIN"/>
</dbReference>
<dbReference type="Gene3D" id="3.40.50.300">
    <property type="entry name" value="P-loop containing nucleotide triphosphate hydrolases"/>
    <property type="match status" value="1"/>
</dbReference>
<dbReference type="InterPro" id="IPR020850">
    <property type="entry name" value="GED_dom"/>
</dbReference>
<dbReference type="GO" id="GO:0005525">
    <property type="term" value="F:GTP binding"/>
    <property type="evidence" value="ECO:0007669"/>
    <property type="project" value="InterPro"/>
</dbReference>
<accession>A0A5C2RPA2</accession>
<sequence length="801" mass="91480">MSATLGNMFGRRNRRSSNTGGSSSNGSQDPEPDPGLQNGHQGSKEQGGSLGDSEYARRRRELLALARSLNRLGADGLLDIPRIVVIGKQSAGKSSLVEAVTWIKVPRDAGTCTRCPMECNISTEATQWSCTVSLRRDGIVTGEESFSPEIRNKNEVELWIRRAQAAVLCPHLSVDTFKGKGRDEIRALTDTENDPEVLSFTKSKVVINIDDPDGTDLSFVDLPGLIENDRTDVIQLVDDLTLEYISPSSTIILVTAPADDEMENQKAMRFAREMDPEGKRTICVVTKADMVDSGSSSKRKLWQEIFEGKSDKHRLKLGYYAVRLPKDDERERGIAAQELQRIADQVFKVVAPWKDVGGHHRERLGVHALVRDLSRLLMKLLDEAIPRLREQASNLLKRCLCELGNLPQLLSDGTAEVVQWISKFSTDMQAVVYGHSEDKSFVHGSRDAYRALRWKIRRTAPDFRPFEKPEDYRDPGEPDFQRQDDDRADQMDRKYAIDVDEMTRRKTLVLVKDDEDFISICDVRDMIKKCTGWEILPYVPYEANVQLIKRFVKTWTTPSRQCFTEVQGIVDGVLDGRIKEHFDRFPLLKQHVALLLRDHLEESAGRCTAKLDEVLKREEPPYWTQNAHHLGTTYDQWLDHYQRVYAGRYQYSHDFSPSPSPTAYERDREEEAVKVLRTMTKYRHIVVADLPRILHPGNHRAPTEFDDELRVMAGVRSYFQVAYKRIIDVVPNTIQRDLVEGFANSIQGYLLEKLDIGSADASQRLQELVAEDPTIAETRKRLLDRRSKLEKIRRELENFRV</sequence>
<feature type="domain" description="Dynamin-type G" evidence="5">
    <location>
        <begin position="77"/>
        <end position="386"/>
    </location>
</feature>
<dbReference type="GO" id="GO:0003924">
    <property type="term" value="F:GTPase activity"/>
    <property type="evidence" value="ECO:0007669"/>
    <property type="project" value="InterPro"/>
</dbReference>
<dbReference type="PROSITE" id="PS51718">
    <property type="entry name" value="G_DYNAMIN_2"/>
    <property type="match status" value="1"/>
</dbReference>
<organism evidence="6 7">
    <name type="scientific">Lentinus tigrinus ALCF2SS1-6</name>
    <dbReference type="NCBI Taxonomy" id="1328759"/>
    <lineage>
        <taxon>Eukaryota</taxon>
        <taxon>Fungi</taxon>
        <taxon>Dikarya</taxon>
        <taxon>Basidiomycota</taxon>
        <taxon>Agaricomycotina</taxon>
        <taxon>Agaricomycetes</taxon>
        <taxon>Polyporales</taxon>
        <taxon>Polyporaceae</taxon>
        <taxon>Lentinus</taxon>
    </lineage>
</organism>
<evidence type="ECO:0000256" key="1">
    <source>
        <dbReference type="ARBA" id="ARBA00022741"/>
    </source>
</evidence>
<protein>
    <recommendedName>
        <fullName evidence="8">P-loop containing nucleoside triphosphate hydrolase protein</fullName>
    </recommendedName>
</protein>
<proteinExistence type="predicted"/>
<keyword evidence="2" id="KW-0342">GTP-binding</keyword>
<keyword evidence="1" id="KW-0547">Nucleotide-binding</keyword>
<dbReference type="InterPro" id="IPR030381">
    <property type="entry name" value="G_DYNAMIN_dom"/>
</dbReference>
<feature type="domain" description="GED" evidence="4">
    <location>
        <begin position="708"/>
        <end position="801"/>
    </location>
</feature>
<feature type="region of interest" description="Disordered" evidence="3">
    <location>
        <begin position="1"/>
        <end position="53"/>
    </location>
</feature>
<dbReference type="GO" id="GO:0048312">
    <property type="term" value="P:intracellular distribution of mitochondria"/>
    <property type="evidence" value="ECO:0007669"/>
    <property type="project" value="TreeGrafter"/>
</dbReference>
<dbReference type="InterPro" id="IPR003130">
    <property type="entry name" value="GED"/>
</dbReference>
<dbReference type="SUPFAM" id="SSF52540">
    <property type="entry name" value="P-loop containing nucleoside triphosphate hydrolases"/>
    <property type="match status" value="1"/>
</dbReference>
<dbReference type="GO" id="GO:0005739">
    <property type="term" value="C:mitochondrion"/>
    <property type="evidence" value="ECO:0007669"/>
    <property type="project" value="TreeGrafter"/>
</dbReference>
<evidence type="ECO:0008006" key="8">
    <source>
        <dbReference type="Google" id="ProtNLM"/>
    </source>
</evidence>
<dbReference type="GO" id="GO:0016559">
    <property type="term" value="P:peroxisome fission"/>
    <property type="evidence" value="ECO:0007669"/>
    <property type="project" value="TreeGrafter"/>
</dbReference>
<dbReference type="Pfam" id="PF02212">
    <property type="entry name" value="GED"/>
    <property type="match status" value="1"/>
</dbReference>
<feature type="compositionally biased region" description="Low complexity" evidence="3">
    <location>
        <begin position="16"/>
        <end position="27"/>
    </location>
</feature>
<dbReference type="GO" id="GO:0005874">
    <property type="term" value="C:microtubule"/>
    <property type="evidence" value="ECO:0007669"/>
    <property type="project" value="TreeGrafter"/>
</dbReference>
<dbReference type="SMART" id="SM00053">
    <property type="entry name" value="DYNc"/>
    <property type="match status" value="1"/>
</dbReference>
<dbReference type="InterPro" id="IPR000375">
    <property type="entry name" value="Dynamin_stalk"/>
</dbReference>
<dbReference type="GO" id="GO:0008017">
    <property type="term" value="F:microtubule binding"/>
    <property type="evidence" value="ECO:0007669"/>
    <property type="project" value="TreeGrafter"/>
</dbReference>